<protein>
    <recommendedName>
        <fullName evidence="3">DUF2793 domain-containing protein</fullName>
    </recommendedName>
</protein>
<dbReference type="EMBL" id="BAABJE010000017">
    <property type="protein sequence ID" value="GAA4802248.1"/>
    <property type="molecule type" value="Genomic_DNA"/>
</dbReference>
<gene>
    <name evidence="1" type="ORF">GCM10023307_31170</name>
</gene>
<dbReference type="RefSeq" id="WP_345304275.1">
    <property type="nucleotide sequence ID" value="NZ_BAABJE010000017.1"/>
</dbReference>
<evidence type="ECO:0000313" key="2">
    <source>
        <dbReference type="Proteomes" id="UP001499959"/>
    </source>
</evidence>
<organism evidence="1 2">
    <name type="scientific">Lysobacter hankyongensis</name>
    <dbReference type="NCBI Taxonomy" id="1176535"/>
    <lineage>
        <taxon>Bacteria</taxon>
        <taxon>Pseudomonadati</taxon>
        <taxon>Pseudomonadota</taxon>
        <taxon>Gammaproteobacteria</taxon>
        <taxon>Lysobacterales</taxon>
        <taxon>Lysobacteraceae</taxon>
        <taxon>Lysobacter</taxon>
    </lineage>
</organism>
<proteinExistence type="predicted"/>
<comment type="caution">
    <text evidence="1">The sequence shown here is derived from an EMBL/GenBank/DDBJ whole genome shotgun (WGS) entry which is preliminary data.</text>
</comment>
<name>A0ABP9BY61_9GAMM</name>
<dbReference type="Proteomes" id="UP001499959">
    <property type="component" value="Unassembled WGS sequence"/>
</dbReference>
<keyword evidence="2" id="KW-1185">Reference proteome</keyword>
<evidence type="ECO:0008006" key="3">
    <source>
        <dbReference type="Google" id="ProtNLM"/>
    </source>
</evidence>
<accession>A0ABP9BY61</accession>
<sequence length="327" mass="34796">MSQQVQTVISLNGVANGSGFSSQQPTVVFENLPYGPWTALSTPRTVNGEVIGFADPSQYKVALFAVEARGEYTGNSAWLVDIATDGTFALQVNQAAALYVALLMTPSFASSYFSQTFPAGSGTTDHLPTPADNPGETLLMLELPAGLNRSIVITNMSAIPELPPGQDWVNTQGYGGPIRALTPLNNNGAPNPAQMTPQSTQNLWQMMVGGSNATLCVVAQPKNPDGSLGAGAFAAGVYVYMNTMYLVAGAGPRGGSDIAPIVVTAPLVQWAMFVPSMVQLNMTLTILPERAMVSIDVMEVDPSLIYTFLKLLYEVEKKMMELMFAEI</sequence>
<reference evidence="2" key="1">
    <citation type="journal article" date="2019" name="Int. J. Syst. Evol. Microbiol.">
        <title>The Global Catalogue of Microorganisms (GCM) 10K type strain sequencing project: providing services to taxonomists for standard genome sequencing and annotation.</title>
        <authorList>
            <consortium name="The Broad Institute Genomics Platform"/>
            <consortium name="The Broad Institute Genome Sequencing Center for Infectious Disease"/>
            <person name="Wu L."/>
            <person name="Ma J."/>
        </authorList>
    </citation>
    <scope>NUCLEOTIDE SEQUENCE [LARGE SCALE GENOMIC DNA]</scope>
    <source>
        <strain evidence="2">JCM 18204</strain>
    </source>
</reference>
<evidence type="ECO:0000313" key="1">
    <source>
        <dbReference type="EMBL" id="GAA4802248.1"/>
    </source>
</evidence>